<feature type="transmembrane region" description="Helical" evidence="1">
    <location>
        <begin position="61"/>
        <end position="82"/>
    </location>
</feature>
<accession>A0ABT3GNZ3</accession>
<name>A0ABT3GNZ3_9BACT</name>
<dbReference type="EMBL" id="JAPDDT010000013">
    <property type="protein sequence ID" value="MCW1925227.1"/>
    <property type="molecule type" value="Genomic_DNA"/>
</dbReference>
<comment type="caution">
    <text evidence="2">The sequence shown here is derived from an EMBL/GenBank/DDBJ whole genome shotgun (WGS) entry which is preliminary data.</text>
</comment>
<evidence type="ECO:0000313" key="2">
    <source>
        <dbReference type="EMBL" id="MCW1925227.1"/>
    </source>
</evidence>
<keyword evidence="3" id="KW-1185">Reference proteome</keyword>
<protein>
    <submittedName>
        <fullName evidence="2">DUF2868 domain-containing protein</fullName>
    </submittedName>
</protein>
<evidence type="ECO:0000256" key="1">
    <source>
        <dbReference type="SAM" id="Phobius"/>
    </source>
</evidence>
<dbReference type="RefSeq" id="WP_264489335.1">
    <property type="nucleotide sequence ID" value="NZ_JAPDDT010000013.1"/>
</dbReference>
<feature type="transmembrane region" description="Helical" evidence="1">
    <location>
        <begin position="94"/>
        <end position="118"/>
    </location>
</feature>
<dbReference type="Proteomes" id="UP001320876">
    <property type="component" value="Unassembled WGS sequence"/>
</dbReference>
<dbReference type="InterPro" id="IPR021296">
    <property type="entry name" value="DUF2868"/>
</dbReference>
<feature type="transmembrane region" description="Helical" evidence="1">
    <location>
        <begin position="170"/>
        <end position="188"/>
    </location>
</feature>
<keyword evidence="1" id="KW-0812">Transmembrane</keyword>
<gene>
    <name evidence="2" type="ORF">OKA05_21890</name>
</gene>
<keyword evidence="1" id="KW-1133">Transmembrane helix</keyword>
<dbReference type="Pfam" id="PF11067">
    <property type="entry name" value="DUF2868"/>
    <property type="match status" value="1"/>
</dbReference>
<keyword evidence="1" id="KW-0472">Membrane</keyword>
<proteinExistence type="predicted"/>
<organism evidence="2 3">
    <name type="scientific">Luteolibacter arcticus</name>
    <dbReference type="NCBI Taxonomy" id="1581411"/>
    <lineage>
        <taxon>Bacteria</taxon>
        <taxon>Pseudomonadati</taxon>
        <taxon>Verrucomicrobiota</taxon>
        <taxon>Verrucomicrobiia</taxon>
        <taxon>Verrucomicrobiales</taxon>
        <taxon>Verrucomicrobiaceae</taxon>
        <taxon>Luteolibacter</taxon>
    </lineage>
</organism>
<feature type="transmembrane region" description="Helical" evidence="1">
    <location>
        <begin position="245"/>
        <end position="264"/>
    </location>
</feature>
<reference evidence="2 3" key="1">
    <citation type="submission" date="2022-10" db="EMBL/GenBank/DDBJ databases">
        <title>Luteolibacter arcticus strain CCTCC AB 2014275, whole genome shotgun sequencing project.</title>
        <authorList>
            <person name="Zhao G."/>
            <person name="Shen L."/>
        </authorList>
    </citation>
    <scope>NUCLEOTIDE SEQUENCE [LARGE SCALE GENOMIC DNA]</scope>
    <source>
        <strain evidence="2 3">CCTCC AB 2014275</strain>
    </source>
</reference>
<sequence length="444" mass="49354">MRGSGGRWKWEELIDFEVALAAWDGESRPEGFHGEGSRPAVMKAWKEAVDAPQVGRSWVKAIAWAGAIATAFTFLAGIGAAWGCYDREREGIDVVVFLVLTLLVPWVTLLVGLTFWLFRPRWGGLLGPLLKKITARFAGNDGSKVLAVIEASPELAKSFGWKLAARTQSAALNFHLGAIVGLTLLFFFRRVGFYWETTTERAMERTLESVVNFLSMPWRGVLPRMVPEIAASRRDAEWEGGGTSWMAFLMLALLVWGVAPRFLLEMVAHIQSWRAARSPDFQSPRHRRLLRVLTGVKRGEEPAGPADGALVLDLGGISPDHDLLRPFFLRHLRLNPVTWETLDVLDTGREAAARAALEKAPAGIIVLAEGWSLAPRKIEETLKRVHDAAGGRRTALVVADFDREGRPRAPKADERVAWEKFFDGQKGLDVELSLYEEDRTWAPG</sequence>
<evidence type="ECO:0000313" key="3">
    <source>
        <dbReference type="Proteomes" id="UP001320876"/>
    </source>
</evidence>